<sequence>MHATIAETYRYFAEAEARGISATYDQWAQGVAQDPAVLQLIAQLPGLKTQPNLVFASARLLGAPVGDYEQFRTWLLKNWEQVKPEVLQRATQTNEANRCAAMLPILSRLHRLDAPATATSGANTAAASDAGSRPADEQAPLALIEAGASAGLCLYPDRYSYAYTTTAGQTVELHPDAGPSTVTLPCAIDADWVPDHIPEVAYRAGADLNPLNLAREEELAWLETLIWPEHQERRRRLHAAAQIALKEPARIIAGDLVEAIPDLIRQAPREARIVVFHTWVLYYLSPDRREAFRTALAEFPNITWISSEPYGVLPWVDQRHKTPFDHRITLAVNGNPAALVGTHGQSFQALRRVDPFL</sequence>
<comment type="caution">
    <text evidence="1">The sequence shown here is derived from an EMBL/GenBank/DDBJ whole genome shotgun (WGS) entry which is preliminary data.</text>
</comment>
<evidence type="ECO:0000313" key="1">
    <source>
        <dbReference type="EMBL" id="KGF20667.1"/>
    </source>
</evidence>
<gene>
    <name evidence="1" type="ORF">HMPREF2128_04370</name>
</gene>
<accession>A0A095ZQ21</accession>
<proteinExistence type="predicted"/>
<dbReference type="InterPro" id="IPR011200">
    <property type="entry name" value="UCP012608"/>
</dbReference>
<protein>
    <recommendedName>
        <fullName evidence="3">DUF2332 domain-containing protein</fullName>
    </recommendedName>
</protein>
<reference evidence="1 2" key="1">
    <citation type="submission" date="2014-07" db="EMBL/GenBank/DDBJ databases">
        <authorList>
            <person name="McCorrison J."/>
            <person name="Sanka R."/>
            <person name="Torralba M."/>
            <person name="Gillis M."/>
            <person name="Haft D.H."/>
            <person name="Methe B."/>
            <person name="Sutton G."/>
            <person name="Nelson K.E."/>
        </authorList>
    </citation>
    <scope>NUCLEOTIDE SEQUENCE [LARGE SCALE GENOMIC DNA]</scope>
    <source>
        <strain evidence="1 2">DNF00011</strain>
    </source>
</reference>
<organism evidence="1 2">
    <name type="scientific">Pseudoglutamicibacter albus DNF00011</name>
    <dbReference type="NCBI Taxonomy" id="1401063"/>
    <lineage>
        <taxon>Bacteria</taxon>
        <taxon>Bacillati</taxon>
        <taxon>Actinomycetota</taxon>
        <taxon>Actinomycetes</taxon>
        <taxon>Micrococcales</taxon>
        <taxon>Micrococcaceae</taxon>
        <taxon>Pseudoglutamicibacter</taxon>
    </lineage>
</organism>
<dbReference type="Proteomes" id="UP000053528">
    <property type="component" value="Unassembled WGS sequence"/>
</dbReference>
<dbReference type="EMBL" id="JRNH01000012">
    <property type="protein sequence ID" value="KGF20667.1"/>
    <property type="molecule type" value="Genomic_DNA"/>
</dbReference>
<dbReference type="AlphaFoldDB" id="A0A095ZQ21"/>
<evidence type="ECO:0008006" key="3">
    <source>
        <dbReference type="Google" id="ProtNLM"/>
    </source>
</evidence>
<dbReference type="Pfam" id="PF10094">
    <property type="entry name" value="DUF2332"/>
    <property type="match status" value="1"/>
</dbReference>
<dbReference type="RefSeq" id="WP_035755577.1">
    <property type="nucleotide sequence ID" value="NZ_JRNH01000012.1"/>
</dbReference>
<name>A0A095ZQ21_9MICC</name>
<evidence type="ECO:0000313" key="2">
    <source>
        <dbReference type="Proteomes" id="UP000053528"/>
    </source>
</evidence>